<accession>A0A132NUM8</accession>
<feature type="transmembrane region" description="Helical" evidence="1">
    <location>
        <begin position="42"/>
        <end position="63"/>
    </location>
</feature>
<evidence type="ECO:0000313" key="2">
    <source>
        <dbReference type="EMBL" id="KWX13760.1"/>
    </source>
</evidence>
<dbReference type="OrthoDB" id="342726at2759"/>
<keyword evidence="1" id="KW-0812">Transmembrane</keyword>
<protein>
    <submittedName>
        <fullName evidence="2">Uncharacterized protein</fullName>
    </submittedName>
</protein>
<dbReference type="Proteomes" id="UP000070089">
    <property type="component" value="Unassembled WGS sequence"/>
</dbReference>
<keyword evidence="1" id="KW-0472">Membrane</keyword>
<dbReference type="VEuPathDB" id="GiardiaDB:QR46_2252"/>
<proteinExistence type="predicted"/>
<dbReference type="AlphaFoldDB" id="A0A132NUM8"/>
<name>A0A132NUM8_GIAIN</name>
<evidence type="ECO:0000313" key="3">
    <source>
        <dbReference type="Proteomes" id="UP000070089"/>
    </source>
</evidence>
<organism evidence="2 3">
    <name type="scientific">Giardia duodenalis assemblage B</name>
    <dbReference type="NCBI Taxonomy" id="1394984"/>
    <lineage>
        <taxon>Eukaryota</taxon>
        <taxon>Metamonada</taxon>
        <taxon>Diplomonadida</taxon>
        <taxon>Hexamitidae</taxon>
        <taxon>Giardiinae</taxon>
        <taxon>Giardia</taxon>
    </lineage>
</organism>
<reference evidence="2 3" key="1">
    <citation type="journal article" date="2015" name="Mol. Biochem. Parasitol.">
        <title>Identification of polymorphic genes for use in assemblage B genotyping assays through comparative genomics of multiple assemblage B Giardia duodenalis isolates.</title>
        <authorList>
            <person name="Wielinga C."/>
            <person name="Thompson R.C."/>
            <person name="Monis P."/>
            <person name="Ryan U."/>
        </authorList>
    </citation>
    <scope>NUCLEOTIDE SEQUENCE [LARGE SCALE GENOMIC DNA]</scope>
    <source>
        <strain evidence="2 3">BAH15c1</strain>
    </source>
</reference>
<keyword evidence="1" id="KW-1133">Transmembrane helix</keyword>
<comment type="caution">
    <text evidence="2">The sequence shown here is derived from an EMBL/GenBank/DDBJ whole genome shotgun (WGS) entry which is preliminary data.</text>
</comment>
<gene>
    <name evidence="2" type="ORF">QR46_2252</name>
</gene>
<evidence type="ECO:0000256" key="1">
    <source>
        <dbReference type="SAM" id="Phobius"/>
    </source>
</evidence>
<dbReference type="EMBL" id="JXTI01000057">
    <property type="protein sequence ID" value="KWX13760.1"/>
    <property type="molecule type" value="Genomic_DNA"/>
</dbReference>
<sequence length="234" mass="26581">MCLNILIQLCPETNTVEGSVTHVQNFSYKSYNSQRSRNSMTLLFLFLQGLVGALATIAASYLLMYRRKDFRELASKMRDDYVILDKIDSFVIITEAQRIQKEQVTKRLEVLSVKLTRMKWTSWIGTYLISAISLRMFNKLFSMKKEPLGGYLPFYFPLSIPPFNRFLQNGLPEDHDPSAISTSAIVLLLNQVLRPALLKLANCELPAQMAPRNAGKRIFGSTLMTSEEEAAIVT</sequence>